<reference evidence="6 7" key="1">
    <citation type="submission" date="2015-12" db="EMBL/GenBank/DDBJ databases">
        <title>Complete genome of Lacimicrobium alkaliphilum KCTC 32984.</title>
        <authorList>
            <person name="Kim S.-G."/>
            <person name="Lee Y.-J."/>
        </authorList>
    </citation>
    <scope>NUCLEOTIDE SEQUENCE [LARGE SCALE GENOMIC DNA]</scope>
    <source>
        <strain evidence="6 7">YelD216</strain>
    </source>
</reference>
<dbReference type="InterPro" id="IPR036388">
    <property type="entry name" value="WH-like_DNA-bd_sf"/>
</dbReference>
<evidence type="ECO:0000256" key="2">
    <source>
        <dbReference type="ARBA" id="ARBA00023015"/>
    </source>
</evidence>
<dbReference type="EMBL" id="CP013650">
    <property type="protein sequence ID" value="ALS98115.1"/>
    <property type="molecule type" value="Genomic_DNA"/>
</dbReference>
<keyword evidence="7" id="KW-1185">Reference proteome</keyword>
<dbReference type="RefSeq" id="WP_062478546.1">
    <property type="nucleotide sequence ID" value="NZ_CP013650.1"/>
</dbReference>
<accession>A0A0U2Z5C2</accession>
<evidence type="ECO:0000256" key="4">
    <source>
        <dbReference type="ARBA" id="ARBA00023163"/>
    </source>
</evidence>
<keyword evidence="4" id="KW-0804">Transcription</keyword>
<dbReference type="Pfam" id="PF03466">
    <property type="entry name" value="LysR_substrate"/>
    <property type="match status" value="1"/>
</dbReference>
<sequence length="302" mass="34196">MQDLNDLYYFVQAVKYGGFAPAGRALGVAKSRLSRRIAALEERLGVRLIQRSTRHFLITEVGQRYYEHCQAMLVEAEAAQETIDSIKAEPKGCIKVTCPVGLLHFHVGQMLADFMACYPQVSVYLEATNRRVDVMAEGVDIALRVRPLPLQDSDLALRILSDRGQCLVASPALIELQNGLPQHPDDLIRWPSMSRATPQEQHQWVLQHRDGRKQHIDFTPRYTTTDMMALRSAAIAGVGIVQLPLLMLGEQLEAGTLIKILPDWEPRREMIHMVFPSRRGMLPAVRALIDFLVERYTQIMED</sequence>
<dbReference type="PANTHER" id="PTHR30537:SF31">
    <property type="entry name" value="TRANSCRIPTIONAL REGULATOR, LYSR FAMILY"/>
    <property type="match status" value="1"/>
</dbReference>
<name>A0A0U2Z5C2_9ALTE</name>
<keyword evidence="3" id="KW-0238">DNA-binding</keyword>
<dbReference type="SUPFAM" id="SSF53850">
    <property type="entry name" value="Periplasmic binding protein-like II"/>
    <property type="match status" value="1"/>
</dbReference>
<dbReference type="Pfam" id="PF00126">
    <property type="entry name" value="HTH_1"/>
    <property type="match status" value="1"/>
</dbReference>
<dbReference type="STRING" id="1526571.AT746_07440"/>
<dbReference type="Gene3D" id="1.10.10.10">
    <property type="entry name" value="Winged helix-like DNA-binding domain superfamily/Winged helix DNA-binding domain"/>
    <property type="match status" value="1"/>
</dbReference>
<keyword evidence="2" id="KW-0805">Transcription regulation</keyword>
<proteinExistence type="inferred from homology"/>
<organism evidence="6 7">
    <name type="scientific">Lacimicrobium alkaliphilum</name>
    <dbReference type="NCBI Taxonomy" id="1526571"/>
    <lineage>
        <taxon>Bacteria</taxon>
        <taxon>Pseudomonadati</taxon>
        <taxon>Pseudomonadota</taxon>
        <taxon>Gammaproteobacteria</taxon>
        <taxon>Alteromonadales</taxon>
        <taxon>Alteromonadaceae</taxon>
        <taxon>Lacimicrobium</taxon>
    </lineage>
</organism>
<dbReference type="GO" id="GO:0003700">
    <property type="term" value="F:DNA-binding transcription factor activity"/>
    <property type="evidence" value="ECO:0007669"/>
    <property type="project" value="InterPro"/>
</dbReference>
<evidence type="ECO:0000256" key="1">
    <source>
        <dbReference type="ARBA" id="ARBA00009437"/>
    </source>
</evidence>
<dbReference type="GO" id="GO:0006351">
    <property type="term" value="P:DNA-templated transcription"/>
    <property type="evidence" value="ECO:0007669"/>
    <property type="project" value="TreeGrafter"/>
</dbReference>
<dbReference type="Proteomes" id="UP000068447">
    <property type="component" value="Chromosome"/>
</dbReference>
<dbReference type="SUPFAM" id="SSF46785">
    <property type="entry name" value="Winged helix' DNA-binding domain"/>
    <property type="match status" value="1"/>
</dbReference>
<feature type="domain" description="HTH lysR-type" evidence="5">
    <location>
        <begin position="1"/>
        <end position="59"/>
    </location>
</feature>
<comment type="similarity">
    <text evidence="1">Belongs to the LysR transcriptional regulatory family.</text>
</comment>
<dbReference type="Gene3D" id="3.40.190.290">
    <property type="match status" value="1"/>
</dbReference>
<protein>
    <submittedName>
        <fullName evidence="6">LysR family transcriptional regulator</fullName>
    </submittedName>
</protein>
<dbReference type="NCBIfam" id="NF011573">
    <property type="entry name" value="PRK14997.1"/>
    <property type="match status" value="1"/>
</dbReference>
<gene>
    <name evidence="6" type="ORF">AT746_07440</name>
</gene>
<evidence type="ECO:0000313" key="6">
    <source>
        <dbReference type="EMBL" id="ALS98115.1"/>
    </source>
</evidence>
<evidence type="ECO:0000256" key="3">
    <source>
        <dbReference type="ARBA" id="ARBA00023125"/>
    </source>
</evidence>
<dbReference type="InterPro" id="IPR058163">
    <property type="entry name" value="LysR-type_TF_proteobact-type"/>
</dbReference>
<evidence type="ECO:0000259" key="5">
    <source>
        <dbReference type="PROSITE" id="PS50931"/>
    </source>
</evidence>
<dbReference type="KEGG" id="lal:AT746_07440"/>
<dbReference type="InterPro" id="IPR005119">
    <property type="entry name" value="LysR_subst-bd"/>
</dbReference>
<evidence type="ECO:0000313" key="7">
    <source>
        <dbReference type="Proteomes" id="UP000068447"/>
    </source>
</evidence>
<dbReference type="PANTHER" id="PTHR30537">
    <property type="entry name" value="HTH-TYPE TRANSCRIPTIONAL REGULATOR"/>
    <property type="match status" value="1"/>
</dbReference>
<dbReference type="FunFam" id="1.10.10.10:FF:000001">
    <property type="entry name" value="LysR family transcriptional regulator"/>
    <property type="match status" value="1"/>
</dbReference>
<dbReference type="InterPro" id="IPR000847">
    <property type="entry name" value="LysR_HTH_N"/>
</dbReference>
<dbReference type="CDD" id="cd08473">
    <property type="entry name" value="PBP2_CrgA_like_4"/>
    <property type="match status" value="1"/>
</dbReference>
<dbReference type="AlphaFoldDB" id="A0A0U2Z5C2"/>
<dbReference type="InterPro" id="IPR036390">
    <property type="entry name" value="WH_DNA-bd_sf"/>
</dbReference>
<dbReference type="PROSITE" id="PS50931">
    <property type="entry name" value="HTH_LYSR"/>
    <property type="match status" value="1"/>
</dbReference>
<dbReference type="GO" id="GO:0043565">
    <property type="term" value="F:sequence-specific DNA binding"/>
    <property type="evidence" value="ECO:0007669"/>
    <property type="project" value="TreeGrafter"/>
</dbReference>
<dbReference type="OrthoDB" id="9786526at2"/>